<reference evidence="8 9" key="1">
    <citation type="submission" date="2014-08" db="EMBL/GenBank/DDBJ databases">
        <authorList>
            <person name="Wibberg D."/>
        </authorList>
    </citation>
    <scope>NUCLEOTIDE SEQUENCE [LARGE SCALE GENOMIC DNA]</scope>
    <source>
        <strain evidence="9">ING2-E5B</strain>
    </source>
</reference>
<comment type="subcellular location">
    <subcellularLocation>
        <location evidence="1">Cell outer membrane</location>
    </subcellularLocation>
</comment>
<dbReference type="GO" id="GO:0009279">
    <property type="term" value="C:cell outer membrane"/>
    <property type="evidence" value="ECO:0007669"/>
    <property type="project" value="UniProtKB-SubCell"/>
</dbReference>
<dbReference type="Pfam" id="PF07980">
    <property type="entry name" value="SusD_RagB"/>
    <property type="match status" value="1"/>
</dbReference>
<protein>
    <submittedName>
        <fullName evidence="8">RagB/SusD domain-containing protein</fullName>
    </submittedName>
</protein>
<evidence type="ECO:0000256" key="5">
    <source>
        <dbReference type="ARBA" id="ARBA00023237"/>
    </source>
</evidence>
<dbReference type="InterPro" id="IPR041662">
    <property type="entry name" value="SusD-like_2"/>
</dbReference>
<evidence type="ECO:0000313" key="8">
    <source>
        <dbReference type="EMBL" id="CEA15418.1"/>
    </source>
</evidence>
<dbReference type="PATRIC" id="fig|1562970.3.peg.650"/>
<organism evidence="8 9">
    <name type="scientific">Fermentimonas caenicola</name>
    <dbReference type="NCBI Taxonomy" id="1562970"/>
    <lineage>
        <taxon>Bacteria</taxon>
        <taxon>Pseudomonadati</taxon>
        <taxon>Bacteroidota</taxon>
        <taxon>Bacteroidia</taxon>
        <taxon>Bacteroidales</taxon>
        <taxon>Dysgonomonadaceae</taxon>
        <taxon>Fermentimonas</taxon>
    </lineage>
</organism>
<evidence type="ECO:0000256" key="4">
    <source>
        <dbReference type="ARBA" id="ARBA00023136"/>
    </source>
</evidence>
<dbReference type="PROSITE" id="PS51257">
    <property type="entry name" value="PROKAR_LIPOPROTEIN"/>
    <property type="match status" value="1"/>
</dbReference>
<feature type="domain" description="RagB/SusD" evidence="7">
    <location>
        <begin position="293"/>
        <end position="584"/>
    </location>
</feature>
<accession>A0A098BZ33</accession>
<dbReference type="AlphaFoldDB" id="A0A098BZ33"/>
<dbReference type="Proteomes" id="UP000032417">
    <property type="component" value="Chromosome 1"/>
</dbReference>
<keyword evidence="9" id="KW-1185">Reference proteome</keyword>
<dbReference type="InterPro" id="IPR011990">
    <property type="entry name" value="TPR-like_helical_dom_sf"/>
</dbReference>
<dbReference type="Gene3D" id="1.25.40.390">
    <property type="match status" value="1"/>
</dbReference>
<sequence length="585" mass="66480">MKKNISNILLIVLLLAGFTSCDLEELPQATASRVAIFESKSGLELYSNSFYEILPTPYDGVFAIDNNSDIVARNGVDSRFMPNALSPTTSGGWSWGNLRNINYFIENAEESSVPEKDHYIGIARFFRAYFYFNMVKRFGDVPWIDRTIDVNDEEKLYAPRDDRFEVMDKVLEDLNYAIANISVNSEPSRTLITKDVARAFKTRVALYEASFRKYHTDYGKQGTANQWYEEVVRAADEIKGYTLVEGPNAYRDLFLQKSPNANEVILAVTLDADLQVFSSRNRRMISPTYGDRPSLTRRFINTYLNADGTPFTSNPNYKTTPFVEEVKNRDGRLRQTIRMGDYHRTENGVPVIAPPNLDQAYTGYQIIKGTYDERFPYDDESRNENAHLIFRYAEVLLNKAEALAELGTMTDAQWTSTIGALRARAGITGPTLTQKPTEADPYMVEFYNNKFTDPVLLEVLRERAVEMITEGLRPDDLIRWHLGDLFATAPMNGMYVPALGEYDLNEDGIMDVCFYQGQVPANTTANVLVDVTEPGVGKRVLSEGDSGEIIWNPGMREWDDKKYLYPIPEADRLRNPNLGQNPGWQ</sequence>
<dbReference type="Pfam" id="PF12771">
    <property type="entry name" value="SusD-like_2"/>
    <property type="match status" value="1"/>
</dbReference>
<dbReference type="HOGENOM" id="CLU_015553_0_1_10"/>
<keyword evidence="3 6" id="KW-0732">Signal</keyword>
<evidence type="ECO:0000256" key="1">
    <source>
        <dbReference type="ARBA" id="ARBA00004442"/>
    </source>
</evidence>
<dbReference type="KEGG" id="pbt:ING2E5B_0651"/>
<dbReference type="OrthoDB" id="5694214at2"/>
<feature type="signal peptide" evidence="6">
    <location>
        <begin position="1"/>
        <end position="21"/>
    </location>
</feature>
<dbReference type="InterPro" id="IPR012944">
    <property type="entry name" value="SusD_RagB_dom"/>
</dbReference>
<dbReference type="STRING" id="1562970.ING2E5B_0651"/>
<evidence type="ECO:0000313" key="9">
    <source>
        <dbReference type="Proteomes" id="UP000032417"/>
    </source>
</evidence>
<evidence type="ECO:0000256" key="2">
    <source>
        <dbReference type="ARBA" id="ARBA00006275"/>
    </source>
</evidence>
<evidence type="ECO:0000259" key="7">
    <source>
        <dbReference type="Pfam" id="PF07980"/>
    </source>
</evidence>
<evidence type="ECO:0000256" key="3">
    <source>
        <dbReference type="ARBA" id="ARBA00022729"/>
    </source>
</evidence>
<gene>
    <name evidence="8" type="ORF">ING2E5B_0651</name>
</gene>
<feature type="chain" id="PRO_5001939053" evidence="6">
    <location>
        <begin position="22"/>
        <end position="585"/>
    </location>
</feature>
<comment type="similarity">
    <text evidence="2">Belongs to the SusD family.</text>
</comment>
<proteinExistence type="inferred from homology"/>
<name>A0A098BZ33_9BACT</name>
<evidence type="ECO:0000256" key="6">
    <source>
        <dbReference type="SAM" id="SignalP"/>
    </source>
</evidence>
<dbReference type="SUPFAM" id="SSF48452">
    <property type="entry name" value="TPR-like"/>
    <property type="match status" value="1"/>
</dbReference>
<dbReference type="EMBL" id="LN515532">
    <property type="protein sequence ID" value="CEA15418.1"/>
    <property type="molecule type" value="Genomic_DNA"/>
</dbReference>
<keyword evidence="5" id="KW-0998">Cell outer membrane</keyword>
<keyword evidence="4" id="KW-0472">Membrane</keyword>